<keyword evidence="3" id="KW-1185">Reference proteome</keyword>
<dbReference type="PhylomeDB" id="A7SEV5"/>
<dbReference type="HOGENOM" id="CLU_1251969_0_0_1"/>
<feature type="region of interest" description="Disordered" evidence="1">
    <location>
        <begin position="56"/>
        <end position="88"/>
    </location>
</feature>
<dbReference type="EMBL" id="DS469639">
    <property type="protein sequence ID" value="EDO37774.1"/>
    <property type="molecule type" value="Genomic_DNA"/>
</dbReference>
<organism evidence="2 3">
    <name type="scientific">Nematostella vectensis</name>
    <name type="common">Starlet sea anemone</name>
    <dbReference type="NCBI Taxonomy" id="45351"/>
    <lineage>
        <taxon>Eukaryota</taxon>
        <taxon>Metazoa</taxon>
        <taxon>Cnidaria</taxon>
        <taxon>Anthozoa</taxon>
        <taxon>Hexacorallia</taxon>
        <taxon>Actiniaria</taxon>
        <taxon>Edwardsiidae</taxon>
        <taxon>Nematostella</taxon>
    </lineage>
</organism>
<name>A7SEV5_NEMVE</name>
<accession>A7SEV5</accession>
<feature type="compositionally biased region" description="Polar residues" evidence="1">
    <location>
        <begin position="56"/>
        <end position="67"/>
    </location>
</feature>
<dbReference type="AlphaFoldDB" id="A7SEV5"/>
<dbReference type="InParanoid" id="A7SEV5"/>
<sequence>MDCGSKKELLYIGMGWLMQRSLASKRSLFGLCHNCFNRRSCVYELNSRKWRDDSQQSIETEMVSSSVGEDENGSRDQPSNAPHLEPIGRKSHRRISMDSISNFSLHRRTRASSQLTTIQDKELDFWVRHFPTRNDVPWEEFRAAFIDDYGTLILEFAPCRLNWIMSILQMNIFEGRDNIYKMHYDKYCGKNDKNPDKLWLKVKKYASERIFREGVVESMFE</sequence>
<evidence type="ECO:0000313" key="2">
    <source>
        <dbReference type="EMBL" id="EDO37774.1"/>
    </source>
</evidence>
<dbReference type="eggNOG" id="ENOG502RYM0">
    <property type="taxonomic scope" value="Eukaryota"/>
</dbReference>
<evidence type="ECO:0000313" key="3">
    <source>
        <dbReference type="Proteomes" id="UP000001593"/>
    </source>
</evidence>
<protein>
    <submittedName>
        <fullName evidence="2">Uncharacterized protein</fullName>
    </submittedName>
</protein>
<proteinExistence type="predicted"/>
<reference evidence="2 3" key="1">
    <citation type="journal article" date="2007" name="Science">
        <title>Sea anemone genome reveals ancestral eumetazoan gene repertoire and genomic organization.</title>
        <authorList>
            <person name="Putnam N.H."/>
            <person name="Srivastava M."/>
            <person name="Hellsten U."/>
            <person name="Dirks B."/>
            <person name="Chapman J."/>
            <person name="Salamov A."/>
            <person name="Terry A."/>
            <person name="Shapiro H."/>
            <person name="Lindquist E."/>
            <person name="Kapitonov V.V."/>
            <person name="Jurka J."/>
            <person name="Genikhovich G."/>
            <person name="Grigoriev I.V."/>
            <person name="Lucas S.M."/>
            <person name="Steele R.E."/>
            <person name="Finnerty J.R."/>
            <person name="Technau U."/>
            <person name="Martindale M.Q."/>
            <person name="Rokhsar D.S."/>
        </authorList>
    </citation>
    <scope>NUCLEOTIDE SEQUENCE [LARGE SCALE GENOMIC DNA]</scope>
    <source>
        <strain evidence="3">CH2 X CH6</strain>
    </source>
</reference>
<dbReference type="OrthoDB" id="427509at2759"/>
<gene>
    <name evidence="2" type="ORF">NEMVEDRAFT_v1g211192</name>
</gene>
<evidence type="ECO:0000256" key="1">
    <source>
        <dbReference type="SAM" id="MobiDB-lite"/>
    </source>
</evidence>
<dbReference type="Proteomes" id="UP000001593">
    <property type="component" value="Unassembled WGS sequence"/>
</dbReference>
<dbReference type="KEGG" id="nve:5509319"/>